<feature type="region of interest" description="Disordered" evidence="11">
    <location>
        <begin position="635"/>
        <end position="675"/>
    </location>
</feature>
<evidence type="ECO:0000256" key="7">
    <source>
        <dbReference type="ARBA" id="ARBA00022927"/>
    </source>
</evidence>
<feature type="compositionally biased region" description="Pro residues" evidence="11">
    <location>
        <begin position="645"/>
        <end position="666"/>
    </location>
</feature>
<dbReference type="Pfam" id="PF03958">
    <property type="entry name" value="Secretin_N"/>
    <property type="match status" value="3"/>
</dbReference>
<dbReference type="InterPro" id="IPR050810">
    <property type="entry name" value="Bact_Secretion_Sys_Channel"/>
</dbReference>
<dbReference type="PRINTS" id="PR00811">
    <property type="entry name" value="BCTERIALGSPD"/>
</dbReference>
<name>A0ABQ1HRC0_9GAMM</name>
<feature type="domain" description="NolW-like" evidence="14">
    <location>
        <begin position="268"/>
        <end position="357"/>
    </location>
</feature>
<dbReference type="PANTHER" id="PTHR30332">
    <property type="entry name" value="PROBABLE GENERAL SECRETION PATHWAY PROTEIN D"/>
    <property type="match status" value="1"/>
</dbReference>
<evidence type="ECO:0000256" key="6">
    <source>
        <dbReference type="ARBA" id="ARBA00022729"/>
    </source>
</evidence>
<feature type="signal peptide" evidence="12">
    <location>
        <begin position="1"/>
        <end position="19"/>
    </location>
</feature>
<evidence type="ECO:0000256" key="3">
    <source>
        <dbReference type="ARBA" id="ARBA00022448"/>
    </source>
</evidence>
<evidence type="ECO:0000259" key="14">
    <source>
        <dbReference type="Pfam" id="PF03958"/>
    </source>
</evidence>
<keyword evidence="8" id="KW-0472">Membrane</keyword>
<dbReference type="InterPro" id="IPR013356">
    <property type="entry name" value="T2SS_GspD"/>
</dbReference>
<protein>
    <submittedName>
        <fullName evidence="16">Type II secretion system protein D</fullName>
    </submittedName>
</protein>
<dbReference type="InterPro" id="IPR004846">
    <property type="entry name" value="T2SS/T3SS_dom"/>
</dbReference>
<feature type="domain" description="GspD-like N0" evidence="15">
    <location>
        <begin position="28"/>
        <end position="97"/>
    </location>
</feature>
<dbReference type="Proteomes" id="UP000623419">
    <property type="component" value="Unassembled WGS sequence"/>
</dbReference>
<evidence type="ECO:0000259" key="13">
    <source>
        <dbReference type="Pfam" id="PF00263"/>
    </source>
</evidence>
<evidence type="ECO:0000256" key="12">
    <source>
        <dbReference type="SAM" id="SignalP"/>
    </source>
</evidence>
<dbReference type="InterPro" id="IPR038591">
    <property type="entry name" value="NolW-like_sf"/>
</dbReference>
<evidence type="ECO:0000256" key="2">
    <source>
        <dbReference type="ARBA" id="ARBA00006980"/>
    </source>
</evidence>
<keyword evidence="7" id="KW-0653">Protein transport</keyword>
<comment type="similarity">
    <text evidence="2">Belongs to the bacterial secretin family. GSP D subfamily.</text>
</comment>
<proteinExistence type="inferred from homology"/>
<dbReference type="InterPro" id="IPR001775">
    <property type="entry name" value="GspD/PilQ"/>
</dbReference>
<dbReference type="InterPro" id="IPR005644">
    <property type="entry name" value="NolW-like"/>
</dbReference>
<sequence length="675" mass="71067">MPYLAGWLLAFALAGGAVAQSGPDDVTLNFVNTEIEGMVMVISEITGKNFVLDPRVKGTISIVSAKPLPREVVYDVFLSALRLQGYAAIETGGVVRIVPEADAKLYPGASSGLRVRASGGGDQVQTQAFHLKHQPAEQMLPILRPLIAPNNTITAHAGNNSLVITDYANNMPRLARIIAAMDMPDSSEPVVIPLHHASALDVAVTVNRLFAESAPAAAVAGAPPRFTVVADMRSNSLLARTSDPSRLSQLRRFVAMLDSPGNAGGNIHVVYLRNADAVKLAETLRAIHGADAGANMDSPTGAMLGAAVPAEVETAHGRTSGIIQADAATNSIIITAPDATYNNLRAVIEKLDVRRAQVYVEALIAEVTSDRAAEFGVQWQNLGGLDESGRQVFGGTNFGGTGENIIGLSQNPGSAGPGLNLGIINGRVNLPGIGEILNLGVLVRALETDANANILSTPTLLTLDNEEASIIIGQNVPFITGQYATTGGGATTPTPFQTIERQDVGLTLQVKPQISEGGTVRLQFYQEVSSINDISNPAGVITNKRAVSSTVLVEDGQIVVIGGLIQDATSEGVRKVPVLGSIPGIGGLFRSKKRGRSKTNLMIFLRITLVRDSAGADAYTGERYDYILGQQQATRPRPSVIFGDPEPPSLPVRPPPRMAVPLPEPVPMKIARPGR</sequence>
<evidence type="ECO:0000259" key="15">
    <source>
        <dbReference type="Pfam" id="PF21305"/>
    </source>
</evidence>
<evidence type="ECO:0000256" key="8">
    <source>
        <dbReference type="ARBA" id="ARBA00023136"/>
    </source>
</evidence>
<dbReference type="Pfam" id="PF21305">
    <property type="entry name" value="type_II_gspD_N0"/>
    <property type="match status" value="1"/>
</dbReference>
<dbReference type="InterPro" id="IPR049371">
    <property type="entry name" value="GspD-like_N0"/>
</dbReference>
<evidence type="ECO:0000256" key="10">
    <source>
        <dbReference type="RuleBase" id="RU004004"/>
    </source>
</evidence>
<comment type="caution">
    <text evidence="16">The sequence shown here is derived from an EMBL/GenBank/DDBJ whole genome shotgun (WGS) entry which is preliminary data.</text>
</comment>
<dbReference type="Gene3D" id="3.30.1370.120">
    <property type="match status" value="3"/>
</dbReference>
<organism evidence="16 17">
    <name type="scientific">Arenimonas soli</name>
    <dbReference type="NCBI Taxonomy" id="2269504"/>
    <lineage>
        <taxon>Bacteria</taxon>
        <taxon>Pseudomonadati</taxon>
        <taxon>Pseudomonadota</taxon>
        <taxon>Gammaproteobacteria</taxon>
        <taxon>Lysobacterales</taxon>
        <taxon>Lysobacteraceae</taxon>
        <taxon>Arenimonas</taxon>
    </lineage>
</organism>
<dbReference type="NCBIfam" id="TIGR02517">
    <property type="entry name" value="type_II_gspD"/>
    <property type="match status" value="1"/>
</dbReference>
<evidence type="ECO:0000313" key="16">
    <source>
        <dbReference type="EMBL" id="GGA86844.1"/>
    </source>
</evidence>
<feature type="chain" id="PRO_5045474480" evidence="12">
    <location>
        <begin position="20"/>
        <end position="675"/>
    </location>
</feature>
<evidence type="ECO:0000256" key="4">
    <source>
        <dbReference type="ARBA" id="ARBA00022452"/>
    </source>
</evidence>
<dbReference type="EMBL" id="BMKC01000004">
    <property type="protein sequence ID" value="GGA86844.1"/>
    <property type="molecule type" value="Genomic_DNA"/>
</dbReference>
<dbReference type="Pfam" id="PF00263">
    <property type="entry name" value="Secretin"/>
    <property type="match status" value="1"/>
</dbReference>
<keyword evidence="6 12" id="KW-0732">Signal</keyword>
<feature type="domain" description="Type II/III secretion system secretin-like" evidence="13">
    <location>
        <begin position="445"/>
        <end position="610"/>
    </location>
</feature>
<keyword evidence="3 10" id="KW-0813">Transport</keyword>
<keyword evidence="17" id="KW-1185">Reference proteome</keyword>
<keyword evidence="5" id="KW-0812">Transmembrane</keyword>
<evidence type="ECO:0000256" key="9">
    <source>
        <dbReference type="ARBA" id="ARBA00023237"/>
    </source>
</evidence>
<evidence type="ECO:0000256" key="1">
    <source>
        <dbReference type="ARBA" id="ARBA00004442"/>
    </source>
</evidence>
<evidence type="ECO:0000313" key="17">
    <source>
        <dbReference type="Proteomes" id="UP000623419"/>
    </source>
</evidence>
<dbReference type="PANTHER" id="PTHR30332:SF24">
    <property type="entry name" value="SECRETIN GSPD-RELATED"/>
    <property type="match status" value="1"/>
</dbReference>
<comment type="subcellular location">
    <subcellularLocation>
        <location evidence="1 10">Cell outer membrane</location>
    </subcellularLocation>
</comment>
<keyword evidence="4" id="KW-1134">Transmembrane beta strand</keyword>
<evidence type="ECO:0000256" key="11">
    <source>
        <dbReference type="SAM" id="MobiDB-lite"/>
    </source>
</evidence>
<reference evidence="17" key="1">
    <citation type="journal article" date="2019" name="Int. J. Syst. Evol. Microbiol.">
        <title>The Global Catalogue of Microorganisms (GCM) 10K type strain sequencing project: providing services to taxonomists for standard genome sequencing and annotation.</title>
        <authorList>
            <consortium name="The Broad Institute Genomics Platform"/>
            <consortium name="The Broad Institute Genome Sequencing Center for Infectious Disease"/>
            <person name="Wu L."/>
            <person name="Ma J."/>
        </authorList>
    </citation>
    <scope>NUCLEOTIDE SEQUENCE [LARGE SCALE GENOMIC DNA]</scope>
    <source>
        <strain evidence="17">CGMCC 1.15905</strain>
    </source>
</reference>
<feature type="domain" description="NolW-like" evidence="14">
    <location>
        <begin position="191"/>
        <end position="261"/>
    </location>
</feature>
<feature type="domain" description="NolW-like" evidence="14">
    <location>
        <begin position="126"/>
        <end position="185"/>
    </location>
</feature>
<gene>
    <name evidence="16" type="primary">xcpQ</name>
    <name evidence="16" type="ORF">GCM10011521_26600</name>
</gene>
<keyword evidence="9" id="KW-0998">Cell outer membrane</keyword>
<evidence type="ECO:0000256" key="5">
    <source>
        <dbReference type="ARBA" id="ARBA00022692"/>
    </source>
</evidence>
<accession>A0ABQ1HRC0</accession>